<evidence type="ECO:0000313" key="2">
    <source>
        <dbReference type="EMBL" id="GIX62614.1"/>
    </source>
</evidence>
<accession>A0AAV4LS29</accession>
<evidence type="ECO:0000313" key="3">
    <source>
        <dbReference type="Proteomes" id="UP001497744"/>
    </source>
</evidence>
<feature type="compositionally biased region" description="Acidic residues" evidence="1">
    <location>
        <begin position="409"/>
        <end position="423"/>
    </location>
</feature>
<dbReference type="AlphaFoldDB" id="A0AAV4LS29"/>
<dbReference type="GeneID" id="94194095"/>
<evidence type="ECO:0000256" key="1">
    <source>
        <dbReference type="SAM" id="MobiDB-lite"/>
    </source>
</evidence>
<dbReference type="Proteomes" id="UP001497744">
    <property type="component" value="Unassembled WGS sequence"/>
</dbReference>
<reference evidence="2 3" key="1">
    <citation type="submission" date="2021-06" db="EMBL/GenBank/DDBJ databases">
        <title>Genome sequence of Babesia caballi.</title>
        <authorList>
            <person name="Yamagishi J."/>
            <person name="Kidaka T."/>
            <person name="Ochi A."/>
        </authorList>
    </citation>
    <scope>NUCLEOTIDE SEQUENCE [LARGE SCALE GENOMIC DNA]</scope>
    <source>
        <strain evidence="2">USDA-D6B2</strain>
    </source>
</reference>
<organism evidence="2 3">
    <name type="scientific">Babesia caballi</name>
    <dbReference type="NCBI Taxonomy" id="5871"/>
    <lineage>
        <taxon>Eukaryota</taxon>
        <taxon>Sar</taxon>
        <taxon>Alveolata</taxon>
        <taxon>Apicomplexa</taxon>
        <taxon>Aconoidasida</taxon>
        <taxon>Piroplasmida</taxon>
        <taxon>Babesiidae</taxon>
        <taxon>Babesia</taxon>
    </lineage>
</organism>
<feature type="compositionally biased region" description="Basic and acidic residues" evidence="1">
    <location>
        <begin position="328"/>
        <end position="339"/>
    </location>
</feature>
<feature type="compositionally biased region" description="Polar residues" evidence="1">
    <location>
        <begin position="425"/>
        <end position="434"/>
    </location>
</feature>
<name>A0AAV4LS29_BABCB</name>
<proteinExistence type="predicted"/>
<keyword evidence="3" id="KW-1185">Reference proteome</keyword>
<sequence>MSQLRTASCDPVSRRNAEKAGFVTSSINKFIPIGKGLNVAAVDIKGYNEEVSMDSGNGAIFIAENVRAAYLVYTDGTFDSCHAFSTTYLAEGRWAVINAALHKAMLRLTEAYESKGYGNFSYEMKFISYPEGAFTPNSARHMEEEAECRRANKEYYDPVKLALATGLFQYFTPSERLQRLWEPQKLIPILFHNVYGGWFELEGVIFIKALEAIKRWPFIPYWDAYRPVPQVIRDSLILSRTINNGSNDLWRDYPKSTAQYYRYDLRTYTKLKAGISYEEWDHPFVRAIKIVKAFKNHVSRADTDIKRHTRNFMTPYSSIRNRPIVRDAARSASAEREALPKPLYCDTNQSAGSAEPPVAPPRFRELKPKQQKSHSPTAGATDEVDASPEGMLSPADASLSSKKLTTIRDEEEIPDGDLDEVTENPDCTTRSTAQ</sequence>
<dbReference type="RefSeq" id="XP_067714683.1">
    <property type="nucleotide sequence ID" value="XM_067858582.1"/>
</dbReference>
<comment type="caution">
    <text evidence="2">The sequence shown here is derived from an EMBL/GenBank/DDBJ whole genome shotgun (WGS) entry which is preliminary data.</text>
</comment>
<protein>
    <submittedName>
        <fullName evidence="2">Methylmalonic aciduria and homocystinuria type C protein homolog</fullName>
    </submittedName>
</protein>
<dbReference type="EMBL" id="BPLF01000002">
    <property type="protein sequence ID" value="GIX62614.1"/>
    <property type="molecule type" value="Genomic_DNA"/>
</dbReference>
<feature type="region of interest" description="Disordered" evidence="1">
    <location>
        <begin position="328"/>
        <end position="434"/>
    </location>
</feature>
<gene>
    <name evidence="2" type="ORF">BcabD6B2_20490</name>
</gene>